<feature type="domain" description="CusB-like beta-barrel" evidence="4">
    <location>
        <begin position="249"/>
        <end position="292"/>
    </location>
</feature>
<dbReference type="HOGENOM" id="CLU_018816_15_1_5"/>
<dbReference type="Pfam" id="PF25954">
    <property type="entry name" value="Beta-barrel_RND_2"/>
    <property type="match status" value="1"/>
</dbReference>
<dbReference type="SUPFAM" id="SSF111369">
    <property type="entry name" value="HlyD-like secretion proteins"/>
    <property type="match status" value="2"/>
</dbReference>
<organism evidence="5 6">
    <name type="scientific">Celeribacter indicus</name>
    <dbReference type="NCBI Taxonomy" id="1208324"/>
    <lineage>
        <taxon>Bacteria</taxon>
        <taxon>Pseudomonadati</taxon>
        <taxon>Pseudomonadota</taxon>
        <taxon>Alphaproteobacteria</taxon>
        <taxon>Rhodobacterales</taxon>
        <taxon>Roseobacteraceae</taxon>
        <taxon>Celeribacter</taxon>
    </lineage>
</organism>
<dbReference type="PANTHER" id="PTHR30386">
    <property type="entry name" value="MEMBRANE FUSION SUBUNIT OF EMRAB-TOLC MULTIDRUG EFFLUX PUMP"/>
    <property type="match status" value="1"/>
</dbReference>
<keyword evidence="2" id="KW-0472">Membrane</keyword>
<feature type="transmembrane region" description="Helical" evidence="2">
    <location>
        <begin position="12"/>
        <end position="31"/>
    </location>
</feature>
<dbReference type="KEGG" id="cid:P73_1408"/>
<dbReference type="STRING" id="1208324.P73_1408"/>
<dbReference type="AlphaFoldDB" id="A0A0B5DRF2"/>
<dbReference type="InterPro" id="IPR058792">
    <property type="entry name" value="Beta-barrel_RND_2"/>
</dbReference>
<evidence type="ECO:0000256" key="2">
    <source>
        <dbReference type="SAM" id="Phobius"/>
    </source>
</evidence>
<keyword evidence="2" id="KW-1133">Transmembrane helix</keyword>
<dbReference type="InterPro" id="IPR058625">
    <property type="entry name" value="MdtA-like_BSH"/>
</dbReference>
<reference evidence="5 6" key="1">
    <citation type="journal article" date="2014" name="Int. J. Syst. Evol. Microbiol.">
        <title>Celeribacter indicus sp. nov., a polycyclic aromatic hydrocarbon-degrading bacterium from deep-sea sediment and reclassification of Huaishuia halophila as Celeribacter halophilus comb. nov.</title>
        <authorList>
            <person name="Lai Q."/>
            <person name="Cao J."/>
            <person name="Yuan J."/>
            <person name="Li F."/>
            <person name="Shao Z."/>
        </authorList>
    </citation>
    <scope>NUCLEOTIDE SEQUENCE [LARGE SCALE GENOMIC DNA]</scope>
    <source>
        <strain evidence="5">P73</strain>
    </source>
</reference>
<feature type="coiled-coil region" evidence="1">
    <location>
        <begin position="83"/>
        <end position="190"/>
    </location>
</feature>
<accession>A0A0B5DRF2</accession>
<feature type="domain" description="Multidrug resistance protein MdtA-like barrel-sandwich hybrid" evidence="3">
    <location>
        <begin position="51"/>
        <end position="242"/>
    </location>
</feature>
<evidence type="ECO:0000259" key="4">
    <source>
        <dbReference type="Pfam" id="PF25954"/>
    </source>
</evidence>
<dbReference type="OrthoDB" id="9811754at2"/>
<dbReference type="Gene3D" id="2.40.50.100">
    <property type="match status" value="1"/>
</dbReference>
<dbReference type="Proteomes" id="UP000031521">
    <property type="component" value="Chromosome"/>
</dbReference>
<dbReference type="Pfam" id="PF25917">
    <property type="entry name" value="BSH_RND"/>
    <property type="match status" value="1"/>
</dbReference>
<dbReference type="EMBL" id="CP004393">
    <property type="protein sequence ID" value="AJE46123.1"/>
    <property type="molecule type" value="Genomic_DNA"/>
</dbReference>
<evidence type="ECO:0000259" key="3">
    <source>
        <dbReference type="Pfam" id="PF25917"/>
    </source>
</evidence>
<dbReference type="GO" id="GO:0055085">
    <property type="term" value="P:transmembrane transport"/>
    <property type="evidence" value="ECO:0007669"/>
    <property type="project" value="InterPro"/>
</dbReference>
<dbReference type="PRINTS" id="PR01490">
    <property type="entry name" value="RTXTOXIND"/>
</dbReference>
<dbReference type="Gene3D" id="1.10.287.470">
    <property type="entry name" value="Helix hairpin bin"/>
    <property type="match status" value="2"/>
</dbReference>
<proteinExistence type="predicted"/>
<dbReference type="PANTHER" id="PTHR30386:SF24">
    <property type="entry name" value="MULTIDRUG RESISTANCE EFFLUX PUMP"/>
    <property type="match status" value="1"/>
</dbReference>
<keyword evidence="6" id="KW-1185">Reference proteome</keyword>
<keyword evidence="2" id="KW-0812">Transmembrane</keyword>
<keyword evidence="1" id="KW-0175">Coiled coil</keyword>
<dbReference type="InterPro" id="IPR050739">
    <property type="entry name" value="MFP"/>
</dbReference>
<name>A0A0B5DRF2_9RHOB</name>
<dbReference type="RefSeq" id="WP_074743376.1">
    <property type="nucleotide sequence ID" value="NZ_CP004393.1"/>
</dbReference>
<evidence type="ECO:0000313" key="6">
    <source>
        <dbReference type="Proteomes" id="UP000031521"/>
    </source>
</evidence>
<dbReference type="Gene3D" id="2.40.30.170">
    <property type="match status" value="1"/>
</dbReference>
<protein>
    <submittedName>
        <fullName evidence="5">HlyD family secretion protein</fullName>
    </submittedName>
</protein>
<gene>
    <name evidence="5" type="ORF">P73_1408</name>
</gene>
<sequence>MISKYTRHIATTLAILVGVLGVLGVLFAWGLPPFRSDTRMTEDAYVRGQVTTLAPQISGVVAEVAVQDFERVSRGDVLIRLDDATYAQQLAQVEAQLDAAEAALDTARQDRRSAEAGVASAEASVDSARAALKVAEADLDRSRELLARGVTTEREGQRQQLVYDQARTTLRKAEAEAETARQTLASVAAERQGRVAAVEEAKAAVELARINLRNTVITAPVDGRLGDVSARVGQYVGAGTRLVSLVPDQVWVIANFKETQLAGMDVGQKVSFAVDAFGGKRLNGHIERFAPATGSEFSVLGAANATGNFIKVVQRLPVRIGVDPGQPEADKLTPGMSVVVEVDTGS</sequence>
<evidence type="ECO:0000313" key="5">
    <source>
        <dbReference type="EMBL" id="AJE46123.1"/>
    </source>
</evidence>
<evidence type="ECO:0000256" key="1">
    <source>
        <dbReference type="SAM" id="Coils"/>
    </source>
</evidence>